<dbReference type="eggNOG" id="ENOG502SDQP">
    <property type="taxonomic scope" value="Eukaryota"/>
</dbReference>
<feature type="domain" description="CxC5 like cysteine cluster associated with KDZ" evidence="2">
    <location>
        <begin position="89"/>
        <end position="210"/>
    </location>
</feature>
<accession>R7SHV2</accession>
<dbReference type="GeneID" id="19208559"/>
<evidence type="ECO:0000313" key="4">
    <source>
        <dbReference type="EMBL" id="EIW74639.1"/>
    </source>
</evidence>
<dbReference type="Pfam" id="PF18721">
    <property type="entry name" value="CxC6"/>
    <property type="match status" value="1"/>
</dbReference>
<dbReference type="AlphaFoldDB" id="R7SHV2"/>
<evidence type="ECO:0000256" key="1">
    <source>
        <dbReference type="SAM" id="MobiDB-lite"/>
    </source>
</evidence>
<dbReference type="OMA" id="MKERNEH"/>
<feature type="region of interest" description="Disordered" evidence="1">
    <location>
        <begin position="449"/>
        <end position="476"/>
    </location>
</feature>
<organism evidence="4 5">
    <name type="scientific">Coniophora puteana (strain RWD-64-598)</name>
    <name type="common">Brown rot fungus</name>
    <dbReference type="NCBI Taxonomy" id="741705"/>
    <lineage>
        <taxon>Eukaryota</taxon>
        <taxon>Fungi</taxon>
        <taxon>Dikarya</taxon>
        <taxon>Basidiomycota</taxon>
        <taxon>Agaricomycotina</taxon>
        <taxon>Agaricomycetes</taxon>
        <taxon>Agaricomycetidae</taxon>
        <taxon>Boletales</taxon>
        <taxon>Coniophorineae</taxon>
        <taxon>Coniophoraceae</taxon>
        <taxon>Coniophora</taxon>
    </lineage>
</organism>
<keyword evidence="5" id="KW-1185">Reference proteome</keyword>
<proteinExistence type="predicted"/>
<evidence type="ECO:0008006" key="6">
    <source>
        <dbReference type="Google" id="ProtNLM"/>
    </source>
</evidence>
<dbReference type="Proteomes" id="UP000053558">
    <property type="component" value="Unassembled WGS sequence"/>
</dbReference>
<dbReference type="EMBL" id="JH711591">
    <property type="protein sequence ID" value="EIW74639.1"/>
    <property type="molecule type" value="Genomic_DNA"/>
</dbReference>
<gene>
    <name evidence="4" type="ORF">CONPUDRAFT_67297</name>
</gene>
<dbReference type="OrthoDB" id="2639189at2759"/>
<evidence type="ECO:0000259" key="3">
    <source>
        <dbReference type="Pfam" id="PF18721"/>
    </source>
</evidence>
<reference evidence="5" key="1">
    <citation type="journal article" date="2012" name="Science">
        <title>The Paleozoic origin of enzymatic lignin decomposition reconstructed from 31 fungal genomes.</title>
        <authorList>
            <person name="Floudas D."/>
            <person name="Binder M."/>
            <person name="Riley R."/>
            <person name="Barry K."/>
            <person name="Blanchette R.A."/>
            <person name="Henrissat B."/>
            <person name="Martinez A.T."/>
            <person name="Otillar R."/>
            <person name="Spatafora J.W."/>
            <person name="Yadav J.S."/>
            <person name="Aerts A."/>
            <person name="Benoit I."/>
            <person name="Boyd A."/>
            <person name="Carlson A."/>
            <person name="Copeland A."/>
            <person name="Coutinho P.M."/>
            <person name="de Vries R.P."/>
            <person name="Ferreira P."/>
            <person name="Findley K."/>
            <person name="Foster B."/>
            <person name="Gaskell J."/>
            <person name="Glotzer D."/>
            <person name="Gorecki P."/>
            <person name="Heitman J."/>
            <person name="Hesse C."/>
            <person name="Hori C."/>
            <person name="Igarashi K."/>
            <person name="Jurgens J.A."/>
            <person name="Kallen N."/>
            <person name="Kersten P."/>
            <person name="Kohler A."/>
            <person name="Kuees U."/>
            <person name="Kumar T.K.A."/>
            <person name="Kuo A."/>
            <person name="LaButti K."/>
            <person name="Larrondo L.F."/>
            <person name="Lindquist E."/>
            <person name="Ling A."/>
            <person name="Lombard V."/>
            <person name="Lucas S."/>
            <person name="Lundell T."/>
            <person name="Martin R."/>
            <person name="McLaughlin D.J."/>
            <person name="Morgenstern I."/>
            <person name="Morin E."/>
            <person name="Murat C."/>
            <person name="Nagy L.G."/>
            <person name="Nolan M."/>
            <person name="Ohm R.A."/>
            <person name="Patyshakuliyeva A."/>
            <person name="Rokas A."/>
            <person name="Ruiz-Duenas F.J."/>
            <person name="Sabat G."/>
            <person name="Salamov A."/>
            <person name="Samejima M."/>
            <person name="Schmutz J."/>
            <person name="Slot J.C."/>
            <person name="St John F."/>
            <person name="Stenlid J."/>
            <person name="Sun H."/>
            <person name="Sun S."/>
            <person name="Syed K."/>
            <person name="Tsang A."/>
            <person name="Wiebenga A."/>
            <person name="Young D."/>
            <person name="Pisabarro A."/>
            <person name="Eastwood D.C."/>
            <person name="Martin F."/>
            <person name="Cullen D."/>
            <person name="Grigoriev I.V."/>
            <person name="Hibbett D.S."/>
        </authorList>
    </citation>
    <scope>NUCLEOTIDE SEQUENCE [LARGE SCALE GENOMIC DNA]</scope>
    <source>
        <strain evidence="5">RWD-64-598 SS2</strain>
    </source>
</reference>
<dbReference type="Pfam" id="PF18718">
    <property type="entry name" value="CxC5"/>
    <property type="match status" value="1"/>
</dbReference>
<evidence type="ECO:0000313" key="5">
    <source>
        <dbReference type="Proteomes" id="UP000053558"/>
    </source>
</evidence>
<protein>
    <recommendedName>
        <fullName evidence="6">CxC5 like cysteine cluster associated with KDZ domain-containing protein</fullName>
    </recommendedName>
</protein>
<feature type="domain" description="CxC6 like cysteine cluster associated with KDZ" evidence="3">
    <location>
        <begin position="325"/>
        <end position="392"/>
    </location>
</feature>
<name>R7SHV2_CONPW</name>
<dbReference type="RefSeq" id="XP_007775126.1">
    <property type="nucleotide sequence ID" value="XM_007776936.1"/>
</dbReference>
<evidence type="ECO:0000259" key="2">
    <source>
        <dbReference type="Pfam" id="PF18718"/>
    </source>
</evidence>
<sequence length="662" mass="76930">MNTDQIRLFINICSLIRDEIALTYPSYVDTETSAPPFFPESQAEWISVCLGITTEQIDILWAVLRHTIWKMDDAVRQFESLADLFMESAFVSLFPPYRKCPRPECKDRRSEMRREHVRDAIVFTFERGIQWAKSVHLTCIGCHTNYRPTYYVPRVNVGKPRRHYYSKFPRYIQVDDHHYVETRVAHLWTQSMMISATAATSCAKIYEQTFARQLSDIEKHYFTKPKLPSALSRLPFSPRLRSDHVWTAFVVLALIRDARAHRRILHVPHTGEQRVRFDAAMQDRNLRTIAFGQHEIRHHCKACMRFYEETDESGTVIIKSCQPVVSDGLTIGHPCCKTFRCTIHLSKIRDHYCGECGKLYANKCAVETCNEVIMLTPETKRTCADEVHRQMEIQNVQRGQSLFVLTSRLTRQRISAPDFDAETDDDTLIWYEVDAQNRVTQRVNTRPVNVGVSDTDADRTDRQINPPNATCPSKTPKRQRILLARRRTACEVTLIRPCGIILQRGTMHGAEAVSNVLQMTKATFCVPGARKPEIFIYDTACEAKQQAMNLDDDWWDDVHMVVDPWHLVTKHKTTHEFCQKYCNPASFPELLREDGKGWWFNSSVAEQTNVWLGSYHSIVKEMLPIKYNFFLDEMIRLRNIDTIQTLKDRGRCPQYYPVEDDS</sequence>
<dbReference type="InterPro" id="IPR040898">
    <property type="entry name" value="CxC6"/>
</dbReference>
<feature type="compositionally biased region" description="Polar residues" evidence="1">
    <location>
        <begin position="463"/>
        <end position="473"/>
    </location>
</feature>
<dbReference type="KEGG" id="cput:CONPUDRAFT_67297"/>
<dbReference type="InterPro" id="IPR041539">
    <property type="entry name" value="CxC5"/>
</dbReference>